<dbReference type="InterPro" id="IPR029063">
    <property type="entry name" value="SAM-dependent_MTases_sf"/>
</dbReference>
<dbReference type="EMBL" id="JBAMMX010000011">
    <property type="protein sequence ID" value="KAK6931670.1"/>
    <property type="molecule type" value="Genomic_DNA"/>
</dbReference>
<dbReference type="InterPro" id="IPR001077">
    <property type="entry name" value="COMT_C"/>
</dbReference>
<dbReference type="Gene3D" id="3.40.50.150">
    <property type="entry name" value="Vaccinia Virus protein VP39"/>
    <property type="match status" value="1"/>
</dbReference>
<dbReference type="GO" id="GO:0008171">
    <property type="term" value="F:O-methyltransferase activity"/>
    <property type="evidence" value="ECO:0007669"/>
    <property type="project" value="InterPro"/>
</dbReference>
<feature type="domain" description="O-methyltransferase dimerisation" evidence="5">
    <location>
        <begin position="24"/>
        <end position="124"/>
    </location>
</feature>
<sequence length="274" mass="30127">MSAVEDEVNTPDDHEEDEFILALQLITVTSLPMIMRTAHKLNLFETMAKLTKSVGTQVSVHEIASHIFPAHTQQNSQGQDMLDRIMRLLASHSILTCSVVTNPIDGHAHGQRLYGLGPVCKYLIPNEDGASLVPFLLWGREKEILACWYSLPEAIIEGGSAFEKTHGMPIFEYGIKERKLGNLFSQSMHDHSVIIMKKVLEKYKGFEGLKELVDVGGGLGSTLATIVSKYPNIKGINFDLPHVIKDAPPCPGVEHIGGDMFASVPKGEAILMKV</sequence>
<dbReference type="FunFam" id="1.10.10.10:FF:000357">
    <property type="entry name" value="Caffeic acid 3-O-methyltransferase"/>
    <property type="match status" value="1"/>
</dbReference>
<feature type="domain" description="O-methyltransferase C-terminal" evidence="4">
    <location>
        <begin position="148"/>
        <end position="273"/>
    </location>
</feature>
<dbReference type="InterPro" id="IPR016461">
    <property type="entry name" value="COMT-like"/>
</dbReference>
<keyword evidence="3" id="KW-0949">S-adenosyl-L-methionine</keyword>
<evidence type="ECO:0000313" key="7">
    <source>
        <dbReference type="Proteomes" id="UP001370490"/>
    </source>
</evidence>
<dbReference type="SUPFAM" id="SSF46785">
    <property type="entry name" value="Winged helix' DNA-binding domain"/>
    <property type="match status" value="1"/>
</dbReference>
<accession>A0AAN8VCT4</accession>
<evidence type="ECO:0000256" key="1">
    <source>
        <dbReference type="ARBA" id="ARBA00022603"/>
    </source>
</evidence>
<dbReference type="InterPro" id="IPR036390">
    <property type="entry name" value="WH_DNA-bd_sf"/>
</dbReference>
<dbReference type="AlphaFoldDB" id="A0AAN8VCT4"/>
<dbReference type="InterPro" id="IPR036388">
    <property type="entry name" value="WH-like_DNA-bd_sf"/>
</dbReference>
<proteinExistence type="predicted"/>
<dbReference type="Pfam" id="PF00891">
    <property type="entry name" value="Methyltransf_2"/>
    <property type="match status" value="1"/>
</dbReference>
<reference evidence="6 7" key="1">
    <citation type="submission" date="2023-12" db="EMBL/GenBank/DDBJ databases">
        <title>A high-quality genome assembly for Dillenia turbinata (Dilleniales).</title>
        <authorList>
            <person name="Chanderbali A."/>
        </authorList>
    </citation>
    <scope>NUCLEOTIDE SEQUENCE [LARGE SCALE GENOMIC DNA]</scope>
    <source>
        <strain evidence="6">LSX21</strain>
        <tissue evidence="6">Leaf</tissue>
    </source>
</reference>
<evidence type="ECO:0000256" key="3">
    <source>
        <dbReference type="ARBA" id="ARBA00022691"/>
    </source>
</evidence>
<name>A0AAN8VCT4_9MAGN</name>
<keyword evidence="2" id="KW-0808">Transferase</keyword>
<dbReference type="PANTHER" id="PTHR11746">
    <property type="entry name" value="O-METHYLTRANSFERASE"/>
    <property type="match status" value="1"/>
</dbReference>
<evidence type="ECO:0000313" key="6">
    <source>
        <dbReference type="EMBL" id="KAK6931670.1"/>
    </source>
</evidence>
<dbReference type="Proteomes" id="UP001370490">
    <property type="component" value="Unassembled WGS sequence"/>
</dbReference>
<dbReference type="PROSITE" id="PS51683">
    <property type="entry name" value="SAM_OMT_II"/>
    <property type="match status" value="1"/>
</dbReference>
<evidence type="ECO:0000259" key="4">
    <source>
        <dbReference type="Pfam" id="PF00891"/>
    </source>
</evidence>
<protein>
    <submittedName>
        <fullName evidence="6">O-methyltransferase domain</fullName>
    </submittedName>
</protein>
<evidence type="ECO:0000259" key="5">
    <source>
        <dbReference type="Pfam" id="PF08100"/>
    </source>
</evidence>
<evidence type="ECO:0000256" key="2">
    <source>
        <dbReference type="ARBA" id="ARBA00022679"/>
    </source>
</evidence>
<dbReference type="GO" id="GO:0032259">
    <property type="term" value="P:methylation"/>
    <property type="evidence" value="ECO:0007669"/>
    <property type="project" value="UniProtKB-KW"/>
</dbReference>
<organism evidence="6 7">
    <name type="scientific">Dillenia turbinata</name>
    <dbReference type="NCBI Taxonomy" id="194707"/>
    <lineage>
        <taxon>Eukaryota</taxon>
        <taxon>Viridiplantae</taxon>
        <taxon>Streptophyta</taxon>
        <taxon>Embryophyta</taxon>
        <taxon>Tracheophyta</taxon>
        <taxon>Spermatophyta</taxon>
        <taxon>Magnoliopsida</taxon>
        <taxon>eudicotyledons</taxon>
        <taxon>Gunneridae</taxon>
        <taxon>Pentapetalae</taxon>
        <taxon>Dilleniales</taxon>
        <taxon>Dilleniaceae</taxon>
        <taxon>Dillenia</taxon>
    </lineage>
</organism>
<keyword evidence="1" id="KW-0489">Methyltransferase</keyword>
<dbReference type="GO" id="GO:0046983">
    <property type="term" value="F:protein dimerization activity"/>
    <property type="evidence" value="ECO:0007669"/>
    <property type="project" value="InterPro"/>
</dbReference>
<dbReference type="InterPro" id="IPR012967">
    <property type="entry name" value="COMT_dimerisation"/>
</dbReference>
<dbReference type="SUPFAM" id="SSF53335">
    <property type="entry name" value="S-adenosyl-L-methionine-dependent methyltransferases"/>
    <property type="match status" value="1"/>
</dbReference>
<keyword evidence="7" id="KW-1185">Reference proteome</keyword>
<comment type="caution">
    <text evidence="6">The sequence shown here is derived from an EMBL/GenBank/DDBJ whole genome shotgun (WGS) entry which is preliminary data.</text>
</comment>
<dbReference type="Gene3D" id="1.10.10.10">
    <property type="entry name" value="Winged helix-like DNA-binding domain superfamily/Winged helix DNA-binding domain"/>
    <property type="match status" value="1"/>
</dbReference>
<dbReference type="Pfam" id="PF08100">
    <property type="entry name" value="Dimerisation"/>
    <property type="match status" value="1"/>
</dbReference>
<gene>
    <name evidence="6" type="ORF">RJ641_003463</name>
</gene>